<dbReference type="SUPFAM" id="SSF54556">
    <property type="entry name" value="Chitinase insertion domain"/>
    <property type="match status" value="1"/>
</dbReference>
<dbReference type="AlphaFoldDB" id="A0A4S4M3B4"/>
<evidence type="ECO:0000256" key="1">
    <source>
        <dbReference type="SAM" id="MobiDB-lite"/>
    </source>
</evidence>
<dbReference type="SMART" id="SM00636">
    <property type="entry name" value="Glyco_18"/>
    <property type="match status" value="1"/>
</dbReference>
<feature type="compositionally biased region" description="Polar residues" evidence="1">
    <location>
        <begin position="325"/>
        <end position="339"/>
    </location>
</feature>
<comment type="caution">
    <text evidence="4">The sequence shown here is derived from an EMBL/GenBank/DDBJ whole genome shotgun (WGS) entry which is preliminary data.</text>
</comment>
<reference evidence="4 5" key="1">
    <citation type="submission" date="2019-02" db="EMBL/GenBank/DDBJ databases">
        <title>Genome sequencing of the rare red list fungi Bondarzewia mesenterica.</title>
        <authorList>
            <person name="Buettner E."/>
            <person name="Kellner H."/>
        </authorList>
    </citation>
    <scope>NUCLEOTIDE SEQUENCE [LARGE SCALE GENOMIC DNA]</scope>
    <source>
        <strain evidence="4 5">DSM 108281</strain>
    </source>
</reference>
<dbReference type="GO" id="GO:0005576">
    <property type="term" value="C:extracellular region"/>
    <property type="evidence" value="ECO:0007669"/>
    <property type="project" value="TreeGrafter"/>
</dbReference>
<dbReference type="Proteomes" id="UP000310158">
    <property type="component" value="Unassembled WGS sequence"/>
</dbReference>
<dbReference type="InterPro" id="IPR029058">
    <property type="entry name" value="AB_hydrolase_fold"/>
</dbReference>
<keyword evidence="2" id="KW-0732">Signal</keyword>
<dbReference type="OrthoDB" id="73875at2759"/>
<evidence type="ECO:0000313" key="4">
    <source>
        <dbReference type="EMBL" id="THH18711.1"/>
    </source>
</evidence>
<dbReference type="GO" id="GO:0004568">
    <property type="term" value="F:chitinase activity"/>
    <property type="evidence" value="ECO:0007669"/>
    <property type="project" value="TreeGrafter"/>
</dbReference>
<name>A0A4S4M3B4_9AGAM</name>
<dbReference type="InterPro" id="IPR050314">
    <property type="entry name" value="Glycosyl_Hydrlase_18"/>
</dbReference>
<feature type="region of interest" description="Disordered" evidence="1">
    <location>
        <begin position="325"/>
        <end position="348"/>
    </location>
</feature>
<proteinExistence type="predicted"/>
<sequence>MLPFLLFLLSFHMVWAAPYCTLTSSSDLSAPSPATGTSAGGNATGTGGGSDGSIVAATWWASWHSADSPLSSINWAKYSSVIYSFAQVSLLVTTNDVNTIGLQTSDEQLIPQFVGLAHQNNVNAILSVGGWTGSQYFSTAVSTDANRTAFAQAVMKLVSQYGLDGIEFDWEYPNRQGIGCNILSPNDSSNFLSFLQTLRSQNGASNLTLSAAVSVTPFVGSDGAPMSDVSGFAKVLDYIEVMNYDIWGSWSTSVGPNAPLNDTCVPSGVSPQGSAVSAVNSWTKAGFPANQIILGVASYGHSFHVDSASALGSSGSLVAYPPFDKSQQPHGDSWDSNGTGPPDQCGNPPAVGGTFDFWGLIQGGFLNSDGTPKSGIDYMFDNCSQTPFVYNSSSQVMVSYDDATSFTAKGKFIADVGLAGFAMWEAGGDSNNILLNAISEAWLAPGYLYKPASRSLPPPTYLLPTDAYLSSTELINDMSFCKHCISGVRLEGTPEGTFETINGIKTYVAKPTVDYPKDKALLFLPDVFGFELENNRLLVDDFAKNGFQVYFPDLFDGDAVPADAFNNGDFDLNGWFRKNGPEKLGPRIDAVIKGLKEQGVTRFGATGYCFGVRYVFNLALENKIDVAVASHPTLIEFSDLEKYFEVSKAPLLINSCEFDPQFTAEKQAKADEVLGNGKFAPGYQRLYFAGCTHGFMSDPTIKAAKEAGFKASIEWLVKYL</sequence>
<gene>
    <name evidence="4" type="ORF">EW146_g2328</name>
</gene>
<dbReference type="PANTHER" id="PTHR11177:SF317">
    <property type="entry name" value="CHITINASE 12-RELATED"/>
    <property type="match status" value="1"/>
</dbReference>
<dbReference type="Gene3D" id="3.40.50.1820">
    <property type="entry name" value="alpha/beta hydrolase"/>
    <property type="match status" value="1"/>
</dbReference>
<dbReference type="GO" id="GO:0008061">
    <property type="term" value="F:chitin binding"/>
    <property type="evidence" value="ECO:0007669"/>
    <property type="project" value="InterPro"/>
</dbReference>
<dbReference type="GO" id="GO:0006032">
    <property type="term" value="P:chitin catabolic process"/>
    <property type="evidence" value="ECO:0007669"/>
    <property type="project" value="TreeGrafter"/>
</dbReference>
<feature type="signal peptide" evidence="2">
    <location>
        <begin position="1"/>
        <end position="16"/>
    </location>
</feature>
<dbReference type="Pfam" id="PF00704">
    <property type="entry name" value="Glyco_hydro_18"/>
    <property type="match status" value="1"/>
</dbReference>
<dbReference type="GO" id="GO:0005975">
    <property type="term" value="P:carbohydrate metabolic process"/>
    <property type="evidence" value="ECO:0007669"/>
    <property type="project" value="InterPro"/>
</dbReference>
<evidence type="ECO:0000313" key="5">
    <source>
        <dbReference type="Proteomes" id="UP000310158"/>
    </source>
</evidence>
<keyword evidence="5" id="KW-1185">Reference proteome</keyword>
<dbReference type="EMBL" id="SGPL01000067">
    <property type="protein sequence ID" value="THH18711.1"/>
    <property type="molecule type" value="Genomic_DNA"/>
</dbReference>
<dbReference type="PROSITE" id="PS51910">
    <property type="entry name" value="GH18_2"/>
    <property type="match status" value="1"/>
</dbReference>
<dbReference type="InterPro" id="IPR017853">
    <property type="entry name" value="GH"/>
</dbReference>
<dbReference type="InterPro" id="IPR002925">
    <property type="entry name" value="Dienelactn_hydro"/>
</dbReference>
<dbReference type="InterPro" id="IPR011583">
    <property type="entry name" value="Chitinase_II/V-like_cat"/>
</dbReference>
<dbReference type="PANTHER" id="PTHR11177">
    <property type="entry name" value="CHITINASE"/>
    <property type="match status" value="1"/>
</dbReference>
<dbReference type="SUPFAM" id="SSF53474">
    <property type="entry name" value="alpha/beta-Hydrolases"/>
    <property type="match status" value="1"/>
</dbReference>
<organism evidence="4 5">
    <name type="scientific">Bondarzewia mesenterica</name>
    <dbReference type="NCBI Taxonomy" id="1095465"/>
    <lineage>
        <taxon>Eukaryota</taxon>
        <taxon>Fungi</taxon>
        <taxon>Dikarya</taxon>
        <taxon>Basidiomycota</taxon>
        <taxon>Agaricomycotina</taxon>
        <taxon>Agaricomycetes</taxon>
        <taxon>Russulales</taxon>
        <taxon>Bondarzewiaceae</taxon>
        <taxon>Bondarzewia</taxon>
    </lineage>
</organism>
<dbReference type="SUPFAM" id="SSF51445">
    <property type="entry name" value="(Trans)glycosidases"/>
    <property type="match status" value="1"/>
</dbReference>
<evidence type="ECO:0000259" key="3">
    <source>
        <dbReference type="PROSITE" id="PS51910"/>
    </source>
</evidence>
<feature type="chain" id="PRO_5020621768" description="GH18 domain-containing protein" evidence="2">
    <location>
        <begin position="17"/>
        <end position="720"/>
    </location>
</feature>
<dbReference type="Pfam" id="PF01738">
    <property type="entry name" value="DLH"/>
    <property type="match status" value="1"/>
</dbReference>
<dbReference type="Gene3D" id="3.10.50.10">
    <property type="match status" value="1"/>
</dbReference>
<evidence type="ECO:0000256" key="2">
    <source>
        <dbReference type="SAM" id="SignalP"/>
    </source>
</evidence>
<dbReference type="Gene3D" id="3.20.20.80">
    <property type="entry name" value="Glycosidases"/>
    <property type="match status" value="1"/>
</dbReference>
<dbReference type="InterPro" id="IPR001223">
    <property type="entry name" value="Glyco_hydro18_cat"/>
</dbReference>
<feature type="domain" description="GH18" evidence="3">
    <location>
        <begin position="54"/>
        <end position="445"/>
    </location>
</feature>
<dbReference type="InterPro" id="IPR029070">
    <property type="entry name" value="Chitinase_insertion_sf"/>
</dbReference>
<protein>
    <recommendedName>
        <fullName evidence="3">GH18 domain-containing protein</fullName>
    </recommendedName>
</protein>
<accession>A0A4S4M3B4</accession>